<dbReference type="RefSeq" id="XP_007720039.1">
    <property type="nucleotide sequence ID" value="XM_007721849.1"/>
</dbReference>
<dbReference type="AlphaFoldDB" id="W9Z1G9"/>
<feature type="region of interest" description="Disordered" evidence="1">
    <location>
        <begin position="401"/>
        <end position="421"/>
    </location>
</feature>
<dbReference type="PANTHER" id="PTHR37540:SF5">
    <property type="entry name" value="TRANSCRIPTION FACTOR DOMAIN-CONTAINING PROTEIN"/>
    <property type="match status" value="1"/>
</dbReference>
<accession>W9Z1G9</accession>
<keyword evidence="3" id="KW-1185">Reference proteome</keyword>
<dbReference type="HOGENOM" id="CLU_033552_0_0_1"/>
<evidence type="ECO:0008006" key="4">
    <source>
        <dbReference type="Google" id="ProtNLM"/>
    </source>
</evidence>
<sequence length="580" mass="63797">MSNRLTFINLSSSGGVNLGKDEDTKSRVRSQVMKNLRRKQRLEDKLKFEEAQAASGSTSLSRKSSPSASEDKGWAQASLFHEHLGPGGQAVSASSSRVIDAPLTVTHARRPLSSESPIMRQYQLTDRASRSRDRSSYQQQCSTRAMISNLPASLHGWQAGGETTSSTEPEQFHKLLYTVESYVRFLSEPLILTFPVDYKGPGGTSKLKACFEENASNELVLFTTHLVHLGHTTAIKFLEENVPICVSAKAKALNHLQQSLRETVLDPDPSLIGAVLLVLSFEMIRGSNAIPVHYAGLLRLLDLQSKSVEVSWHAAAHALLPALIACDLILAATSPDRTPGIVKLELPLLYPLSAEAGAGFYRSSPLMLVESFDHLRCLYRGVPSAFVDVLSQAFQSTQTHLSAPGIRQSAKHTQREDGLSRSATVTDTVPYHPRPSACSGVLFPTSVHQAVLLAATIHFRATRLGIPFESPTNQGDARQLGQLLNENPLSAWRGIPYIYLWILLTGAAAAQFHPERQYMMAELVRFGFSVALEHVDDFKRELTAMTDAHGIFLFSKWLTHGISPEILTNFIWLRQGLPSV</sequence>
<organism evidence="2 3">
    <name type="scientific">Capronia coronata CBS 617.96</name>
    <dbReference type="NCBI Taxonomy" id="1182541"/>
    <lineage>
        <taxon>Eukaryota</taxon>
        <taxon>Fungi</taxon>
        <taxon>Dikarya</taxon>
        <taxon>Ascomycota</taxon>
        <taxon>Pezizomycotina</taxon>
        <taxon>Eurotiomycetes</taxon>
        <taxon>Chaetothyriomycetidae</taxon>
        <taxon>Chaetothyriales</taxon>
        <taxon>Herpotrichiellaceae</taxon>
        <taxon>Capronia</taxon>
    </lineage>
</organism>
<evidence type="ECO:0000256" key="1">
    <source>
        <dbReference type="SAM" id="MobiDB-lite"/>
    </source>
</evidence>
<gene>
    <name evidence="2" type="ORF">A1O1_00934</name>
</gene>
<comment type="caution">
    <text evidence="2">The sequence shown here is derived from an EMBL/GenBank/DDBJ whole genome shotgun (WGS) entry which is preliminary data.</text>
</comment>
<dbReference type="GeneID" id="19155838"/>
<protein>
    <recommendedName>
        <fullName evidence="4">Transcription factor domain-containing protein</fullName>
    </recommendedName>
</protein>
<evidence type="ECO:0000313" key="2">
    <source>
        <dbReference type="EMBL" id="EXJ95810.1"/>
    </source>
</evidence>
<dbReference type="EMBL" id="AMWN01000001">
    <property type="protein sequence ID" value="EXJ95810.1"/>
    <property type="molecule type" value="Genomic_DNA"/>
</dbReference>
<reference evidence="2 3" key="1">
    <citation type="submission" date="2013-03" db="EMBL/GenBank/DDBJ databases">
        <title>The Genome Sequence of Capronia coronata CBS 617.96.</title>
        <authorList>
            <consortium name="The Broad Institute Genomics Platform"/>
            <person name="Cuomo C."/>
            <person name="de Hoog S."/>
            <person name="Gorbushina A."/>
            <person name="Walker B."/>
            <person name="Young S.K."/>
            <person name="Zeng Q."/>
            <person name="Gargeya S."/>
            <person name="Fitzgerald M."/>
            <person name="Haas B."/>
            <person name="Abouelleil A."/>
            <person name="Allen A.W."/>
            <person name="Alvarado L."/>
            <person name="Arachchi H.M."/>
            <person name="Berlin A.M."/>
            <person name="Chapman S.B."/>
            <person name="Gainer-Dewar J."/>
            <person name="Goldberg J."/>
            <person name="Griggs A."/>
            <person name="Gujja S."/>
            <person name="Hansen M."/>
            <person name="Howarth C."/>
            <person name="Imamovic A."/>
            <person name="Ireland A."/>
            <person name="Larimer J."/>
            <person name="McCowan C."/>
            <person name="Murphy C."/>
            <person name="Pearson M."/>
            <person name="Poon T.W."/>
            <person name="Priest M."/>
            <person name="Roberts A."/>
            <person name="Saif S."/>
            <person name="Shea T."/>
            <person name="Sisk P."/>
            <person name="Sykes S."/>
            <person name="Wortman J."/>
            <person name="Nusbaum C."/>
            <person name="Birren B."/>
        </authorList>
    </citation>
    <scope>NUCLEOTIDE SEQUENCE [LARGE SCALE GENOMIC DNA]</scope>
    <source>
        <strain evidence="2 3">CBS 617.96</strain>
    </source>
</reference>
<dbReference type="OrthoDB" id="3469225at2759"/>
<feature type="compositionally biased region" description="Polar residues" evidence="1">
    <location>
        <begin position="54"/>
        <end position="68"/>
    </location>
</feature>
<name>W9Z1G9_9EURO</name>
<feature type="region of interest" description="Disordered" evidence="1">
    <location>
        <begin position="48"/>
        <end position="73"/>
    </location>
</feature>
<evidence type="ECO:0000313" key="3">
    <source>
        <dbReference type="Proteomes" id="UP000019484"/>
    </source>
</evidence>
<dbReference type="PANTHER" id="PTHR37540">
    <property type="entry name" value="TRANSCRIPTION FACTOR (ACR-2), PUTATIVE-RELATED-RELATED"/>
    <property type="match status" value="1"/>
</dbReference>
<proteinExistence type="predicted"/>
<dbReference type="Proteomes" id="UP000019484">
    <property type="component" value="Unassembled WGS sequence"/>
</dbReference>